<reference evidence="1 2" key="1">
    <citation type="journal article" date="2017" name="J. Biotechnol.">
        <title>The complete genome sequence of Streptomyces autolyticus CGMCC 0516, the producer of geldanamycin, autolytimycin, reblastatin and elaiophylin.</title>
        <authorList>
            <person name="Yin M."/>
            <person name="Jiang M."/>
            <person name="Ren Z."/>
            <person name="Dong Y."/>
            <person name="Lu T."/>
        </authorList>
    </citation>
    <scope>NUCLEOTIDE SEQUENCE [LARGE SCALE GENOMIC DNA]</scope>
    <source>
        <strain evidence="1 2">CGMCC0516</strain>
    </source>
</reference>
<evidence type="ECO:0000313" key="1">
    <source>
        <dbReference type="EMBL" id="AQA13038.1"/>
    </source>
</evidence>
<organism evidence="1 2">
    <name type="scientific">Streptomyces autolyticus</name>
    <dbReference type="NCBI Taxonomy" id="75293"/>
    <lineage>
        <taxon>Bacteria</taxon>
        <taxon>Bacillati</taxon>
        <taxon>Actinomycetota</taxon>
        <taxon>Actinomycetes</taxon>
        <taxon>Kitasatosporales</taxon>
        <taxon>Streptomycetaceae</taxon>
        <taxon>Streptomyces</taxon>
    </lineage>
</organism>
<evidence type="ECO:0000313" key="2">
    <source>
        <dbReference type="Proteomes" id="UP000187851"/>
    </source>
</evidence>
<protein>
    <submittedName>
        <fullName evidence="1">Uncharacterized protein</fullName>
    </submittedName>
</protein>
<name>A0ABN4W6Z7_9ACTN</name>
<gene>
    <name evidence="1" type="ORF">BV401_23965</name>
</gene>
<dbReference type="Proteomes" id="UP000187851">
    <property type="component" value="Chromosome"/>
</dbReference>
<accession>A0ABN4W6Z7</accession>
<dbReference type="RefSeq" id="WP_079258376.1">
    <property type="nucleotide sequence ID" value="NZ_CP019458.1"/>
</dbReference>
<dbReference type="EMBL" id="CP019458">
    <property type="protein sequence ID" value="AQA13038.1"/>
    <property type="molecule type" value="Genomic_DNA"/>
</dbReference>
<sequence length="63" mass="6818">MSIDRRIVLFDLFEVIALAPPGHGAHGAPEAPTSTLAGISRRVQGAWERGGWLAVLTVVYRSF</sequence>
<proteinExistence type="predicted"/>
<keyword evidence="2" id="KW-1185">Reference proteome</keyword>